<dbReference type="InterPro" id="IPR012334">
    <property type="entry name" value="Pectin_lyas_fold"/>
</dbReference>
<organism evidence="2 3">
    <name type="scientific">Oceanomicrobium pacificus</name>
    <dbReference type="NCBI Taxonomy" id="2692916"/>
    <lineage>
        <taxon>Bacteria</taxon>
        <taxon>Pseudomonadati</taxon>
        <taxon>Pseudomonadota</taxon>
        <taxon>Alphaproteobacteria</taxon>
        <taxon>Rhodobacterales</taxon>
        <taxon>Paracoccaceae</taxon>
        <taxon>Oceanomicrobium</taxon>
    </lineage>
</organism>
<dbReference type="AlphaFoldDB" id="A0A6B0TJF9"/>
<dbReference type="RefSeq" id="WP_160852168.1">
    <property type="nucleotide sequence ID" value="NZ_WUWG01000001.1"/>
</dbReference>
<evidence type="ECO:0000313" key="3">
    <source>
        <dbReference type="Proteomes" id="UP000436016"/>
    </source>
</evidence>
<dbReference type="InterPro" id="IPR024535">
    <property type="entry name" value="RHGA/B-epi-like_pectate_lyase"/>
</dbReference>
<dbReference type="Pfam" id="PF12708">
    <property type="entry name" value="Pect-lyase_RHGA_epim"/>
    <property type="match status" value="1"/>
</dbReference>
<proteinExistence type="predicted"/>
<dbReference type="EMBL" id="WUWG01000001">
    <property type="protein sequence ID" value="MXU64610.1"/>
    <property type="molecule type" value="Genomic_DNA"/>
</dbReference>
<feature type="domain" description="Rhamnogalacturonase A/B/Epimerase-like pectate lyase" evidence="1">
    <location>
        <begin position="188"/>
        <end position="245"/>
    </location>
</feature>
<name>A0A6B0TJF9_9RHOB</name>
<reference evidence="2 3" key="1">
    <citation type="submission" date="2019-12" db="EMBL/GenBank/DDBJ databases">
        <title>Strain KN286 was isolated from seawater, which was collected from Caroline Seamount in the tropical western Pacific.</title>
        <authorList>
            <person name="Wang Q."/>
        </authorList>
    </citation>
    <scope>NUCLEOTIDE SEQUENCE [LARGE SCALE GENOMIC DNA]</scope>
    <source>
        <strain evidence="2 3">KN286</strain>
    </source>
</reference>
<dbReference type="SUPFAM" id="SSF51126">
    <property type="entry name" value="Pectin lyase-like"/>
    <property type="match status" value="1"/>
</dbReference>
<comment type="caution">
    <text evidence="2">The sequence shown here is derived from an EMBL/GenBank/DDBJ whole genome shotgun (WGS) entry which is preliminary data.</text>
</comment>
<accession>A0A6B0TJF9</accession>
<evidence type="ECO:0000259" key="1">
    <source>
        <dbReference type="Pfam" id="PF12708"/>
    </source>
</evidence>
<protein>
    <submittedName>
        <fullName evidence="2">Right-handed parallel beta-helix repeat-containing protein</fullName>
    </submittedName>
</protein>
<dbReference type="Proteomes" id="UP000436016">
    <property type="component" value="Unassembled WGS sequence"/>
</dbReference>
<sequence length="764" mass="81308">MNKAVTDGLDLMPPPFSAGLADWSRTDGTPGSPAYDMDLDAGLVAADADFGTCLELEKTDSVQGVRYKGEIPIAAGCYLRVSARLKVISGPLPAVRIGGWPGQSGGSMVGGIPQSGPSVQLDAYGKVFTVSALIGSGARGGVDMPWGVTPEYGHFGIDLTGANGGIIRIESIRVEDLTSVFHRDLMDWVDVRDYGALGDGVTDDSAAFLAADAAADGRTVLVPDGTFRLTQSVTMTAPVRFQGTISMPDAEVFSLTRNLDLATYVEAFDDETLALKKAFQALFNYSDHASLDLSGRRVQLSAPLDVHAAVGNVDNFNSRRALVNGQIEAVNGSGWTVGSTSSTGSYAVSNSYQITNVTNVANIEIGSLVTGQGVGREVYVTDKNVAAQTVTLSRRLHGAAGSQSYTFTRFRYLLDFSGFTRLTRFTIDGVEFACNGRASALMLPKDGIAWHIEHCWFAGVKDRGITSIGSGCNGMSVNHNEFLSDEMDVDVANRSSVALNTNSNDMKIRGNRAVRFRHFASILGGGHIIQGNHFWQNDASGTPDRTAGLLLHAVNSKTILSGNYIDNSWIEVNNEHDSTPNYGSNTESIGSLAITGNIFTANGAPNWFTFIRLAPYGTGHRIDGLTITGNAFKSLTTTIARVDDIDDSRGTVDVTLTRNLEMHSNSFSGVDTRSASPLRLNVTQTVAQTSWTVPSFGALPFLGRSRSAGAVTVVGILQTGGNQDRFLSPALELEAGAGGQDATLRWPEAVKGRALVELRCDLAR</sequence>
<gene>
    <name evidence="2" type="ORF">GSH16_04060</name>
</gene>
<dbReference type="Gene3D" id="2.160.20.10">
    <property type="entry name" value="Single-stranded right-handed beta-helix, Pectin lyase-like"/>
    <property type="match status" value="1"/>
</dbReference>
<evidence type="ECO:0000313" key="2">
    <source>
        <dbReference type="EMBL" id="MXU64610.1"/>
    </source>
</evidence>
<dbReference type="InterPro" id="IPR011050">
    <property type="entry name" value="Pectin_lyase_fold/virulence"/>
</dbReference>
<keyword evidence="3" id="KW-1185">Reference proteome</keyword>